<comment type="caution">
    <text evidence="3">The sequence shown here is derived from an EMBL/GenBank/DDBJ whole genome shotgun (WGS) entry which is preliminary data.</text>
</comment>
<keyword evidence="1" id="KW-0175">Coiled coil</keyword>
<dbReference type="PANTHER" id="PTHR32215:SF0">
    <property type="entry name" value="CILIA- AND FLAGELLA-ASSOCIATED PROTEIN 57"/>
    <property type="match status" value="1"/>
</dbReference>
<feature type="coiled-coil region" evidence="1">
    <location>
        <begin position="794"/>
        <end position="828"/>
    </location>
</feature>
<evidence type="ECO:0000256" key="2">
    <source>
        <dbReference type="SAM" id="MobiDB-lite"/>
    </source>
</evidence>
<protein>
    <submittedName>
        <fullName evidence="3">Uncharacterized protein</fullName>
    </submittedName>
</protein>
<dbReference type="OrthoDB" id="5877319at2759"/>
<feature type="coiled-coil region" evidence="1">
    <location>
        <begin position="706"/>
        <end position="770"/>
    </location>
</feature>
<dbReference type="PANTHER" id="PTHR32215">
    <property type="entry name" value="CILIA- AND FLAGELLA-ASSOCIATED PROTEIN 57"/>
    <property type="match status" value="1"/>
</dbReference>
<evidence type="ECO:0000256" key="1">
    <source>
        <dbReference type="SAM" id="Coils"/>
    </source>
</evidence>
<dbReference type="EMBL" id="CANHGI010000006">
    <property type="protein sequence ID" value="CAI5453953.1"/>
    <property type="molecule type" value="Genomic_DNA"/>
</dbReference>
<accession>A0A9P1N7G1</accession>
<feature type="region of interest" description="Disordered" evidence="2">
    <location>
        <begin position="1"/>
        <end position="55"/>
    </location>
</feature>
<evidence type="ECO:0000313" key="3">
    <source>
        <dbReference type="EMBL" id="CAI5453953.1"/>
    </source>
</evidence>
<feature type="compositionally biased region" description="Polar residues" evidence="2">
    <location>
        <begin position="1"/>
        <end position="12"/>
    </location>
</feature>
<proteinExistence type="predicted"/>
<dbReference type="InterPro" id="IPR015943">
    <property type="entry name" value="WD40/YVTN_repeat-like_dom_sf"/>
</dbReference>
<organism evidence="3 4">
    <name type="scientific">Caenorhabditis angaria</name>
    <dbReference type="NCBI Taxonomy" id="860376"/>
    <lineage>
        <taxon>Eukaryota</taxon>
        <taxon>Metazoa</taxon>
        <taxon>Ecdysozoa</taxon>
        <taxon>Nematoda</taxon>
        <taxon>Chromadorea</taxon>
        <taxon>Rhabditida</taxon>
        <taxon>Rhabditina</taxon>
        <taxon>Rhabditomorpha</taxon>
        <taxon>Rhabditoidea</taxon>
        <taxon>Rhabditidae</taxon>
        <taxon>Peloderinae</taxon>
        <taxon>Caenorhabditis</taxon>
    </lineage>
</organism>
<sequence>MSSLAPSRSEPNLSLKKRFGKVVTQQKRDSSQQRKPATNSSTKEQNSDESDKEESKNFFKTDLAAKLKHYDPNCLLAQNEVISVSGFERALFTSGKNVLILENGQIRVIEMGLESPKVLILPILGRATAITVSNDFSIFAVAVEEENNSKIVVYTPACGLEEESYAFGTQYLPVELCISQGAEIIACLAILEERIHLQTFDVKDGINNCTGNIMTEKTSKNWEISFCPADEGVLCAYGGGVAYLLRASGGYIENFSTIQLPDATCHDWSNDVNIMFGTKSGYLNVYRETILLETIDIKKFSEEVLTNLGDFQISCLRNTPRKFACLLSSGIVCVFDSASESGPVWDSCRVIIMSDFNIKKYHCLSFDFADEYLLYDDGRTLMSIPIRFLTKINSINGDIVTVRHCHKIIGIRSTDAITVTLDESGFFIVISKLTNRVLCTSKIDGAFAFTIPKHLNKIVIVTKNWVEKVTITLDGLISTETILEKNIVMAVDSYDMSMMAVLDQVGLIVFRTDTHRIVISETITVKKDIKQMTFSKDNGYLLFLTNNDHVYCTDLSTGKTLWNVDYKLHFFQSMIFSGSTLLLLNQKFIVTRIKHGKDLSNVNMHASDIGFSITSEIIEGNDNFVFISSNGGELLCSASSALDEPIVVKSVIRGLRITSLRTFDDELMIGYDNGSVGRLKLVEKIEKEIDNPLDLILCSFDGIVNLKSLLRDIDSERNMIRESSEKFVKLYTKNKEEELAQIKNKFDEIIKNYAEKVRKIESEFHQSEEIKKLTIHNLEAVYNEENLAQKTKYEKMIEDQIRKSLRQMDEKNEEIKGLHREFKQKSEDTIENFHVTEGTLKKQISKLILELGNAKKTISELEILNLQSKEDFKKLQDSHEDRIQKLKSNHREDTGLLEEEIWNLKATCVQLNEQRDRISDESSKYSSALKISKQQIEHLRDSNVKQEEAIKKLQDCITELRSKEVQIKKNHAKVQEKLNVIEKQNHEVTSQNHRWKRRMQDLESRIEQLAGCVYDARKLEHSVLSLLAMSQNVDMDERYRRPI</sequence>
<evidence type="ECO:0000313" key="4">
    <source>
        <dbReference type="Proteomes" id="UP001152747"/>
    </source>
</evidence>
<keyword evidence="4" id="KW-1185">Reference proteome</keyword>
<dbReference type="InterPro" id="IPR052993">
    <property type="entry name" value="CFA-57"/>
</dbReference>
<dbReference type="Gene3D" id="2.130.10.10">
    <property type="entry name" value="YVTN repeat-like/Quinoprotein amine dehydrogenase"/>
    <property type="match status" value="1"/>
</dbReference>
<feature type="coiled-coil region" evidence="1">
    <location>
        <begin position="929"/>
        <end position="1005"/>
    </location>
</feature>
<dbReference type="AlphaFoldDB" id="A0A9P1N7G1"/>
<dbReference type="SUPFAM" id="SSF69304">
    <property type="entry name" value="Tricorn protease N-terminal domain"/>
    <property type="match status" value="1"/>
</dbReference>
<feature type="compositionally biased region" description="Polar residues" evidence="2">
    <location>
        <begin position="33"/>
        <end position="44"/>
    </location>
</feature>
<name>A0A9P1N7G1_9PELO</name>
<dbReference type="Proteomes" id="UP001152747">
    <property type="component" value="Unassembled WGS sequence"/>
</dbReference>
<reference evidence="3" key="1">
    <citation type="submission" date="2022-11" db="EMBL/GenBank/DDBJ databases">
        <authorList>
            <person name="Kikuchi T."/>
        </authorList>
    </citation>
    <scope>NUCLEOTIDE SEQUENCE</scope>
    <source>
        <strain evidence="3">PS1010</strain>
    </source>
</reference>
<gene>
    <name evidence="3" type="ORF">CAMP_LOCUS16590</name>
</gene>